<keyword evidence="11" id="KW-1185">Reference proteome</keyword>
<keyword evidence="6" id="KW-0902">Two-component regulatory system</keyword>
<dbReference type="InterPro" id="IPR050736">
    <property type="entry name" value="Sensor_HK_Regulatory"/>
</dbReference>
<dbReference type="PANTHER" id="PTHR43711">
    <property type="entry name" value="TWO-COMPONENT HISTIDINE KINASE"/>
    <property type="match status" value="1"/>
</dbReference>
<dbReference type="SUPFAM" id="SSF47384">
    <property type="entry name" value="Homodimeric domain of signal transducing histidine kinase"/>
    <property type="match status" value="1"/>
</dbReference>
<reference evidence="10 11" key="1">
    <citation type="submission" date="2023-12" db="EMBL/GenBank/DDBJ databases">
        <title>Baltic Sea Cyanobacteria.</title>
        <authorList>
            <person name="Delbaje E."/>
            <person name="Fewer D.P."/>
            <person name="Shishido T.K."/>
        </authorList>
    </citation>
    <scope>NUCLEOTIDE SEQUENCE [LARGE SCALE GENOMIC DNA]</scope>
    <source>
        <strain evidence="10 11">UHCC 0281</strain>
    </source>
</reference>
<dbReference type="InterPro" id="IPR036890">
    <property type="entry name" value="HATPase_C_sf"/>
</dbReference>
<dbReference type="GO" id="GO:0016301">
    <property type="term" value="F:kinase activity"/>
    <property type="evidence" value="ECO:0007669"/>
    <property type="project" value="UniProtKB-KW"/>
</dbReference>
<feature type="coiled-coil region" evidence="7">
    <location>
        <begin position="249"/>
        <end position="296"/>
    </location>
</feature>
<gene>
    <name evidence="10" type="ORF">VB739_04275</name>
</gene>
<dbReference type="InterPro" id="IPR003594">
    <property type="entry name" value="HATPase_dom"/>
</dbReference>
<evidence type="ECO:0000256" key="3">
    <source>
        <dbReference type="ARBA" id="ARBA00022553"/>
    </source>
</evidence>
<dbReference type="InterPro" id="IPR036097">
    <property type="entry name" value="HisK_dim/P_sf"/>
</dbReference>
<sequence length="512" mass="55968">MVAPLRSQAVYRHRLWFTVPVGMLLAAGEAQALTEGHVPDMGDAVFYTFFLTAIAFSAAIIAAYQEFRWLVYVLFSLLLLLSVASQDGTLAHLLGGGPFVLWVVPYLCLSLTTAFGYLVVVLRIEAPHPLARLRPLFGFLALLTTLLPLSSALWLEQISLVTMWKPLNLLFFAMLLAQALPPLTWSIRDRLQRLLTRTFPVVVGGFAIALQVAHLSGEGFSQPDINQLNRLTLLLFALFSLAIVIWQVVAITREKIRAERQTLEAERNEARLQLALAEAEADYQQALSTASRHRSRLATVSHDLKQPVAALRHAVDQMQRAGRDQDADTLSRAVDYVASLAHAYTGDHGADPAGEVQQTAPSRGPEVVACGMFARTLEQMFAAQALEQNVRLRIICPDTSICVEPLATMRIMANLMANALAHAESTRLLIGFMPRGSNVVFQVHDDGVGMDAQMLARVSQQGFKGADSKGDGLGLSIVQALCRAQGMAFDLRSTPGRGTSAFVALPRHLGRP</sequence>
<dbReference type="SUPFAM" id="SSF55874">
    <property type="entry name" value="ATPase domain of HSP90 chaperone/DNA topoisomerase II/histidine kinase"/>
    <property type="match status" value="1"/>
</dbReference>
<dbReference type="InterPro" id="IPR005467">
    <property type="entry name" value="His_kinase_dom"/>
</dbReference>
<evidence type="ECO:0000259" key="9">
    <source>
        <dbReference type="PROSITE" id="PS50109"/>
    </source>
</evidence>
<evidence type="ECO:0000256" key="2">
    <source>
        <dbReference type="ARBA" id="ARBA00012438"/>
    </source>
</evidence>
<feature type="transmembrane region" description="Helical" evidence="8">
    <location>
        <begin position="136"/>
        <end position="155"/>
    </location>
</feature>
<dbReference type="EMBL" id="JAYGHY010000008">
    <property type="protein sequence ID" value="MEA5441763.1"/>
    <property type="molecule type" value="Genomic_DNA"/>
</dbReference>
<feature type="transmembrane region" description="Helical" evidence="8">
    <location>
        <begin position="233"/>
        <end position="251"/>
    </location>
</feature>
<comment type="catalytic activity">
    <reaction evidence="1">
        <text>ATP + protein L-histidine = ADP + protein N-phospho-L-histidine.</text>
        <dbReference type="EC" id="2.7.13.3"/>
    </reaction>
</comment>
<feature type="transmembrane region" description="Helical" evidence="8">
    <location>
        <begin position="44"/>
        <end position="64"/>
    </location>
</feature>
<keyword evidence="7" id="KW-0175">Coiled coil</keyword>
<evidence type="ECO:0000256" key="4">
    <source>
        <dbReference type="ARBA" id="ARBA00022679"/>
    </source>
</evidence>
<keyword evidence="8" id="KW-1133">Transmembrane helix</keyword>
<feature type="transmembrane region" description="Helical" evidence="8">
    <location>
        <begin position="99"/>
        <end position="124"/>
    </location>
</feature>
<keyword evidence="8" id="KW-0472">Membrane</keyword>
<accession>A0ABU5STG7</accession>
<dbReference type="CDD" id="cd00082">
    <property type="entry name" value="HisKA"/>
    <property type="match status" value="1"/>
</dbReference>
<dbReference type="PROSITE" id="PS50109">
    <property type="entry name" value="HIS_KIN"/>
    <property type="match status" value="1"/>
</dbReference>
<comment type="caution">
    <text evidence="10">The sequence shown here is derived from an EMBL/GenBank/DDBJ whole genome shotgun (WGS) entry which is preliminary data.</text>
</comment>
<keyword evidence="4" id="KW-0808">Transferase</keyword>
<keyword evidence="8" id="KW-0812">Transmembrane</keyword>
<evidence type="ECO:0000256" key="7">
    <source>
        <dbReference type="SAM" id="Coils"/>
    </source>
</evidence>
<keyword evidence="5 10" id="KW-0418">Kinase</keyword>
<evidence type="ECO:0000256" key="1">
    <source>
        <dbReference type="ARBA" id="ARBA00000085"/>
    </source>
</evidence>
<protein>
    <recommendedName>
        <fullName evidence="2">histidine kinase</fullName>
        <ecNumber evidence="2">2.7.13.3</ecNumber>
    </recommendedName>
</protein>
<name>A0ABU5STG7_9CYAN</name>
<keyword evidence="3" id="KW-0597">Phosphoprotein</keyword>
<dbReference type="EC" id="2.7.13.3" evidence="2"/>
<feature type="transmembrane region" description="Helical" evidence="8">
    <location>
        <begin position="194"/>
        <end position="213"/>
    </location>
</feature>
<organism evidence="10 11">
    <name type="scientific">Cyanobium gracile UHCC 0281</name>
    <dbReference type="NCBI Taxonomy" id="3110309"/>
    <lineage>
        <taxon>Bacteria</taxon>
        <taxon>Bacillati</taxon>
        <taxon>Cyanobacteriota</taxon>
        <taxon>Cyanophyceae</taxon>
        <taxon>Synechococcales</taxon>
        <taxon>Prochlorococcaceae</taxon>
        <taxon>Cyanobium</taxon>
    </lineage>
</organism>
<dbReference type="Gene3D" id="3.30.565.10">
    <property type="entry name" value="Histidine kinase-like ATPase, C-terminal domain"/>
    <property type="match status" value="1"/>
</dbReference>
<evidence type="ECO:0000313" key="11">
    <source>
        <dbReference type="Proteomes" id="UP001302329"/>
    </source>
</evidence>
<evidence type="ECO:0000256" key="8">
    <source>
        <dbReference type="SAM" id="Phobius"/>
    </source>
</evidence>
<feature type="domain" description="Histidine kinase" evidence="9">
    <location>
        <begin position="299"/>
        <end position="509"/>
    </location>
</feature>
<evidence type="ECO:0000256" key="6">
    <source>
        <dbReference type="ARBA" id="ARBA00023012"/>
    </source>
</evidence>
<feature type="transmembrane region" description="Helical" evidence="8">
    <location>
        <begin position="71"/>
        <end position="93"/>
    </location>
</feature>
<dbReference type="InterPro" id="IPR003661">
    <property type="entry name" value="HisK_dim/P_dom"/>
</dbReference>
<dbReference type="Pfam" id="PF02518">
    <property type="entry name" value="HATPase_c"/>
    <property type="match status" value="1"/>
</dbReference>
<evidence type="ECO:0000313" key="10">
    <source>
        <dbReference type="EMBL" id="MEA5441763.1"/>
    </source>
</evidence>
<dbReference type="SMART" id="SM00387">
    <property type="entry name" value="HATPase_c"/>
    <property type="match status" value="1"/>
</dbReference>
<dbReference type="PANTHER" id="PTHR43711:SF1">
    <property type="entry name" value="HISTIDINE KINASE 1"/>
    <property type="match status" value="1"/>
</dbReference>
<evidence type="ECO:0000256" key="5">
    <source>
        <dbReference type="ARBA" id="ARBA00022777"/>
    </source>
</evidence>
<feature type="transmembrane region" description="Helical" evidence="8">
    <location>
        <begin position="167"/>
        <end position="187"/>
    </location>
</feature>
<dbReference type="InterPro" id="IPR004358">
    <property type="entry name" value="Sig_transdc_His_kin-like_C"/>
</dbReference>
<dbReference type="Proteomes" id="UP001302329">
    <property type="component" value="Unassembled WGS sequence"/>
</dbReference>
<dbReference type="PRINTS" id="PR00344">
    <property type="entry name" value="BCTRLSENSOR"/>
</dbReference>
<proteinExistence type="predicted"/>